<dbReference type="InterPro" id="IPR051317">
    <property type="entry name" value="Gfo/Idh/MocA_oxidoreduct"/>
</dbReference>
<name>A0A1J7ID86_9PEZI</name>
<evidence type="ECO:0000313" key="3">
    <source>
        <dbReference type="EMBL" id="OIW25430.1"/>
    </source>
</evidence>
<evidence type="ECO:0000313" key="4">
    <source>
        <dbReference type="Proteomes" id="UP000182658"/>
    </source>
</evidence>
<dbReference type="InterPro" id="IPR000683">
    <property type="entry name" value="Gfo/Idh/MocA-like_OxRdtase_N"/>
</dbReference>
<feature type="domain" description="Gfo/Idh/MocA-like oxidoreductase N-terminal" evidence="1">
    <location>
        <begin position="5"/>
        <end position="131"/>
    </location>
</feature>
<keyword evidence="4" id="KW-1185">Reference proteome</keyword>
<dbReference type="InterPro" id="IPR036291">
    <property type="entry name" value="NAD(P)-bd_dom_sf"/>
</dbReference>
<dbReference type="Gene3D" id="3.30.360.10">
    <property type="entry name" value="Dihydrodipicolinate Reductase, domain 2"/>
    <property type="match status" value="1"/>
</dbReference>
<protein>
    <submittedName>
        <fullName evidence="3">NAD(P)-binding protein</fullName>
    </submittedName>
</protein>
<dbReference type="SUPFAM" id="SSF55347">
    <property type="entry name" value="Glyceraldehyde-3-phosphate dehydrogenase-like, C-terminal domain"/>
    <property type="match status" value="1"/>
</dbReference>
<dbReference type="InterPro" id="IPR055080">
    <property type="entry name" value="Gal80p-like_C"/>
</dbReference>
<organism evidence="3 4">
    <name type="scientific">Coniochaeta ligniaria NRRL 30616</name>
    <dbReference type="NCBI Taxonomy" id="1408157"/>
    <lineage>
        <taxon>Eukaryota</taxon>
        <taxon>Fungi</taxon>
        <taxon>Dikarya</taxon>
        <taxon>Ascomycota</taxon>
        <taxon>Pezizomycotina</taxon>
        <taxon>Sordariomycetes</taxon>
        <taxon>Sordariomycetidae</taxon>
        <taxon>Coniochaetales</taxon>
        <taxon>Coniochaetaceae</taxon>
        <taxon>Coniochaeta</taxon>
    </lineage>
</organism>
<dbReference type="Pfam" id="PF22685">
    <property type="entry name" value="Gal80p_C-like"/>
    <property type="match status" value="1"/>
</dbReference>
<evidence type="ECO:0000259" key="2">
    <source>
        <dbReference type="Pfam" id="PF22685"/>
    </source>
</evidence>
<dbReference type="Proteomes" id="UP000182658">
    <property type="component" value="Unassembled WGS sequence"/>
</dbReference>
<dbReference type="PANTHER" id="PTHR43708:SF1">
    <property type="entry name" value="GALACTOSE_LACTOSE METABOLISM REGULATORY PROTEIN GAL80"/>
    <property type="match status" value="1"/>
</dbReference>
<dbReference type="Gene3D" id="3.40.50.720">
    <property type="entry name" value="NAD(P)-binding Rossmann-like Domain"/>
    <property type="match status" value="1"/>
</dbReference>
<dbReference type="EMBL" id="KV875102">
    <property type="protein sequence ID" value="OIW25430.1"/>
    <property type="molecule type" value="Genomic_DNA"/>
</dbReference>
<dbReference type="SUPFAM" id="SSF51735">
    <property type="entry name" value="NAD(P)-binding Rossmann-fold domains"/>
    <property type="match status" value="1"/>
</dbReference>
<dbReference type="Pfam" id="PF01408">
    <property type="entry name" value="GFO_IDH_MocA"/>
    <property type="match status" value="1"/>
</dbReference>
<sequence>MAPIRTALIGLSASAKTSWASGAHLPYLLSPRGKERYQIVALLNSSVDAARAAIDTYGLGSDTKAYGSPEDLASDPDVDLVVCCTRVDVHYDTIKPSIAAGKAVFVEWPLAQDVAHARELTALAKEKGARSVIGLQGRLAPAVSKIKELIAWGRIGKVLSAEVRGYGGTNSRDIIPKGIDYFMKREVGGNIYTVGFAHLFDWVKSTVGQTAGAQGHFQLQRPENKVRDSSGNIIATARSNVPDLITVTATLDGSPTVQTGASLLARFRRGQPFPGELPLWLTINGEKGEIRLTNSAGTSLHSSADTEALKVELHDFETDKVERVEWDWSEWQKDLPVWARSIGSLFEEFAKGSEGDYPTFEDALALHEQLESLIASFSA</sequence>
<dbReference type="InParanoid" id="A0A1J7ID86"/>
<gene>
    <name evidence="3" type="ORF">CONLIGDRAFT_623023</name>
</gene>
<accession>A0A1J7ID86</accession>
<dbReference type="FunCoup" id="A0A1J7ID86">
    <property type="interactions" value="333"/>
</dbReference>
<dbReference type="OrthoDB" id="446809at2759"/>
<dbReference type="PANTHER" id="PTHR43708">
    <property type="entry name" value="CONSERVED EXPRESSED OXIDOREDUCTASE (EUROFUNG)"/>
    <property type="match status" value="1"/>
</dbReference>
<dbReference type="AlphaFoldDB" id="A0A1J7ID86"/>
<feature type="domain" description="Gal80p-like C-terminal" evidence="2">
    <location>
        <begin position="141"/>
        <end position="293"/>
    </location>
</feature>
<dbReference type="GO" id="GO:0000166">
    <property type="term" value="F:nucleotide binding"/>
    <property type="evidence" value="ECO:0007669"/>
    <property type="project" value="InterPro"/>
</dbReference>
<evidence type="ECO:0000259" key="1">
    <source>
        <dbReference type="Pfam" id="PF01408"/>
    </source>
</evidence>
<reference evidence="3 4" key="1">
    <citation type="submission" date="2016-10" db="EMBL/GenBank/DDBJ databases">
        <title>Draft genome sequence of Coniochaeta ligniaria NRRL30616, a lignocellulolytic fungus for bioabatement of inhibitors in plant biomass hydrolysates.</title>
        <authorList>
            <consortium name="DOE Joint Genome Institute"/>
            <person name="Jimenez D.J."/>
            <person name="Hector R.E."/>
            <person name="Riley R."/>
            <person name="Sun H."/>
            <person name="Grigoriev I.V."/>
            <person name="Van Elsas J.D."/>
            <person name="Nichols N.N."/>
        </authorList>
    </citation>
    <scope>NUCLEOTIDE SEQUENCE [LARGE SCALE GENOMIC DNA]</scope>
    <source>
        <strain evidence="3 4">NRRL 30616</strain>
    </source>
</reference>
<dbReference type="STRING" id="1408157.A0A1J7ID86"/>
<proteinExistence type="predicted"/>